<evidence type="ECO:0000259" key="13">
    <source>
        <dbReference type="PROSITE" id="PS50011"/>
    </source>
</evidence>
<feature type="domain" description="Protein kinase" evidence="13">
    <location>
        <begin position="440"/>
        <end position="730"/>
    </location>
</feature>
<keyword evidence="11" id="KW-0479">Metal-binding</keyword>
<keyword evidence="11" id="KW-0460">Magnesium</keyword>
<feature type="binding site" evidence="10">
    <location>
        <position position="580"/>
    </location>
    <ligand>
        <name>ATP</name>
        <dbReference type="ChEBI" id="CHEBI:30616"/>
    </ligand>
</feature>
<dbReference type="Pfam" id="PF07714">
    <property type="entry name" value="PK_Tyr_Ser-Thr"/>
    <property type="match status" value="1"/>
</dbReference>
<keyword evidence="3 12" id="KW-1133">Transmembrane helix</keyword>
<gene>
    <name evidence="15" type="primary">PTK7</name>
    <name evidence="15" type="ORF">Ciccas_003199</name>
</gene>
<evidence type="ECO:0000256" key="8">
    <source>
        <dbReference type="ARBA" id="ARBA00023319"/>
    </source>
</evidence>
<feature type="transmembrane region" description="Helical" evidence="12">
    <location>
        <begin position="146"/>
        <end position="172"/>
    </location>
</feature>
<comment type="subcellular location">
    <subcellularLocation>
        <location evidence="1">Membrane</location>
        <topology evidence="1">Single-pass membrane protein</topology>
    </subcellularLocation>
</comment>
<dbReference type="PROSITE" id="PS00109">
    <property type="entry name" value="PROTEIN_KINASE_TYR"/>
    <property type="match status" value="1"/>
</dbReference>
<keyword evidence="6" id="KW-0675">Receptor</keyword>
<keyword evidence="8" id="KW-0393">Immunoglobulin domain</keyword>
<dbReference type="SMART" id="SM00408">
    <property type="entry name" value="IGc2"/>
    <property type="match status" value="1"/>
</dbReference>
<dbReference type="SMART" id="SM00219">
    <property type="entry name" value="TyrKc"/>
    <property type="match status" value="1"/>
</dbReference>
<dbReference type="InterPro" id="IPR001245">
    <property type="entry name" value="Ser-Thr/Tyr_kinase_cat_dom"/>
</dbReference>
<sequence>MSLIRVAKPKISQVSEEQVIPLNKSLLLNCVVVGKPQPTVIWSVTLNSSNAKEYSYSYNQATIPIDGRTGSNQIQVLKNGTLHIQQTKVTDSGLYKCVAVLLGNYTSLPVGDQISIHVRVLTELDYVSYEQKKEAKFQQEARVTKMVSIVVGCALLYLFLMCLVTACCSLGMMKKRRRRSRSGQGFHSDLNGTTLGLGSQFRRENLLANGKPCNYLMDGNQIFSKGHQGNGSMHPLLGNTAGLLNSYNAPLPNPVASNNSSLLYSTQMGAHSTANSSTGQAVSTNTTTMPHFFDFTLTTAVTGSAAGQGNLLNTTYQSCYQGTADTLSANGSTTTRDRIALKGSQWLFALATPTLSKVSDCIYPEMKELMHAGSNGSYAGLEPTTMNSDGYWPVEYNGAGLAHPPTAARSIVSGASNPSLTPGHSQSLSTTVPNYPKSKLKMEKKLGEGEFGEVWVARGRGLREGEDDTSILVKTLSDANKDDPWMINEFQRQMELFSAANLQSCNMTRLLAYSFRDSPHLFICEYGELGDLKEYLVNYRNVNGCQLQRSQKLSICKTIASALDYLSSSCDLVHRDIAARNVLVTRDRGVKLSLLGLSRDKYAQEYYRPKNCDRAFPLRWMAPECVESNRKMFQLNDLPSNNRNSLDFSSASDVWSFAVFFSEVFTCGQLPLASLSDAEILEIFLGNASFRHELAAETPLELRGLLNRCLSHQPEYRPSFAEIVTNLSSLT</sequence>
<evidence type="ECO:0000256" key="5">
    <source>
        <dbReference type="ARBA" id="ARBA00023157"/>
    </source>
</evidence>
<feature type="active site" description="Proton acceptor" evidence="9">
    <location>
        <position position="576"/>
    </location>
</feature>
<dbReference type="InterPro" id="IPR007110">
    <property type="entry name" value="Ig-like_dom"/>
</dbReference>
<dbReference type="InterPro" id="IPR008266">
    <property type="entry name" value="Tyr_kinase_AS"/>
</dbReference>
<dbReference type="GO" id="GO:0016301">
    <property type="term" value="F:kinase activity"/>
    <property type="evidence" value="ECO:0007669"/>
    <property type="project" value="UniProtKB-KW"/>
</dbReference>
<dbReference type="InterPro" id="IPR011009">
    <property type="entry name" value="Kinase-like_dom_sf"/>
</dbReference>
<dbReference type="PROSITE" id="PS50835">
    <property type="entry name" value="IG_LIKE"/>
    <property type="match status" value="1"/>
</dbReference>
<reference evidence="15 16" key="1">
    <citation type="submission" date="2024-11" db="EMBL/GenBank/DDBJ databases">
        <title>Adaptive evolution of stress response genes in parasites aligns with host niche diversity.</title>
        <authorList>
            <person name="Hahn C."/>
            <person name="Resl P."/>
        </authorList>
    </citation>
    <scope>NUCLEOTIDE SEQUENCE [LARGE SCALE GENOMIC DNA]</scope>
    <source>
        <strain evidence="15">EGGRZ-B1_66</strain>
        <tissue evidence="15">Body</tissue>
    </source>
</reference>
<dbReference type="InterPro" id="IPR003599">
    <property type="entry name" value="Ig_sub"/>
</dbReference>
<dbReference type="Proteomes" id="UP001626550">
    <property type="component" value="Unassembled WGS sequence"/>
</dbReference>
<keyword evidence="10" id="KW-0547">Nucleotide-binding</keyword>
<dbReference type="Gene3D" id="2.60.40.10">
    <property type="entry name" value="Immunoglobulins"/>
    <property type="match status" value="1"/>
</dbReference>
<evidence type="ECO:0000256" key="11">
    <source>
        <dbReference type="PIRSR" id="PIRSR000615-3"/>
    </source>
</evidence>
<dbReference type="InterPro" id="IPR050122">
    <property type="entry name" value="RTK"/>
</dbReference>
<evidence type="ECO:0000256" key="1">
    <source>
        <dbReference type="ARBA" id="ARBA00004167"/>
    </source>
</evidence>
<dbReference type="Gene3D" id="3.30.200.20">
    <property type="entry name" value="Phosphorylase Kinase, domain 1"/>
    <property type="match status" value="1"/>
</dbReference>
<evidence type="ECO:0000256" key="2">
    <source>
        <dbReference type="ARBA" id="ARBA00022692"/>
    </source>
</evidence>
<dbReference type="Gene3D" id="1.10.510.10">
    <property type="entry name" value="Transferase(Phosphotransferase) domain 1"/>
    <property type="match status" value="1"/>
</dbReference>
<keyword evidence="2 12" id="KW-0812">Transmembrane</keyword>
<dbReference type="SUPFAM" id="SSF48726">
    <property type="entry name" value="Immunoglobulin"/>
    <property type="match status" value="1"/>
</dbReference>
<feature type="binding site" evidence="11">
    <location>
        <position position="581"/>
    </location>
    <ligand>
        <name>Mg(2+)</name>
        <dbReference type="ChEBI" id="CHEBI:18420"/>
    </ligand>
</feature>
<dbReference type="PANTHER" id="PTHR24416">
    <property type="entry name" value="TYROSINE-PROTEIN KINASE RECEPTOR"/>
    <property type="match status" value="1"/>
</dbReference>
<name>A0ABD2QFF1_9PLAT</name>
<dbReference type="SMART" id="SM00409">
    <property type="entry name" value="IG"/>
    <property type="match status" value="1"/>
</dbReference>
<keyword evidence="5" id="KW-1015">Disulfide bond</keyword>
<dbReference type="GO" id="GO:0016020">
    <property type="term" value="C:membrane"/>
    <property type="evidence" value="ECO:0007669"/>
    <property type="project" value="UniProtKB-SubCell"/>
</dbReference>
<protein>
    <submittedName>
        <fullName evidence="15">Inactive tyrosine-protein kinase 7</fullName>
    </submittedName>
</protein>
<evidence type="ECO:0000256" key="12">
    <source>
        <dbReference type="SAM" id="Phobius"/>
    </source>
</evidence>
<keyword evidence="15" id="KW-0808">Transferase</keyword>
<evidence type="ECO:0000256" key="7">
    <source>
        <dbReference type="ARBA" id="ARBA00023180"/>
    </source>
</evidence>
<dbReference type="PANTHER" id="PTHR24416:SF611">
    <property type="entry name" value="TYROSINE-PROTEIN KINASE TRANSMEMBRANE RECEPTOR ROR"/>
    <property type="match status" value="1"/>
</dbReference>
<evidence type="ECO:0000313" key="16">
    <source>
        <dbReference type="Proteomes" id="UP001626550"/>
    </source>
</evidence>
<dbReference type="EMBL" id="JBJKFK010000283">
    <property type="protein sequence ID" value="KAL3318133.1"/>
    <property type="molecule type" value="Genomic_DNA"/>
</dbReference>
<evidence type="ECO:0000313" key="15">
    <source>
        <dbReference type="EMBL" id="KAL3318133.1"/>
    </source>
</evidence>
<keyword evidence="7" id="KW-0325">Glycoprotein</keyword>
<dbReference type="InterPro" id="IPR003598">
    <property type="entry name" value="Ig_sub2"/>
</dbReference>
<accession>A0ABD2QFF1</accession>
<feature type="domain" description="Ig-like" evidence="14">
    <location>
        <begin position="9"/>
        <end position="115"/>
    </location>
</feature>
<proteinExistence type="predicted"/>
<dbReference type="PROSITE" id="PS50011">
    <property type="entry name" value="PROTEIN_KINASE_DOM"/>
    <property type="match status" value="1"/>
</dbReference>
<dbReference type="InterPro" id="IPR013783">
    <property type="entry name" value="Ig-like_fold"/>
</dbReference>
<keyword evidence="10" id="KW-0067">ATP-binding</keyword>
<dbReference type="PIRSF" id="PIRSF000615">
    <property type="entry name" value="TyrPK_CSF1-R"/>
    <property type="match status" value="1"/>
</dbReference>
<dbReference type="InterPro" id="IPR000719">
    <property type="entry name" value="Prot_kinase_dom"/>
</dbReference>
<organism evidence="15 16">
    <name type="scientific">Cichlidogyrus casuarinus</name>
    <dbReference type="NCBI Taxonomy" id="1844966"/>
    <lineage>
        <taxon>Eukaryota</taxon>
        <taxon>Metazoa</taxon>
        <taxon>Spiralia</taxon>
        <taxon>Lophotrochozoa</taxon>
        <taxon>Platyhelminthes</taxon>
        <taxon>Monogenea</taxon>
        <taxon>Monopisthocotylea</taxon>
        <taxon>Dactylogyridea</taxon>
        <taxon>Ancyrocephalidae</taxon>
        <taxon>Cichlidogyrus</taxon>
    </lineage>
</organism>
<evidence type="ECO:0000256" key="10">
    <source>
        <dbReference type="PIRSR" id="PIRSR000615-2"/>
    </source>
</evidence>
<keyword evidence="16" id="KW-1185">Reference proteome</keyword>
<dbReference type="AlphaFoldDB" id="A0ABD2QFF1"/>
<keyword evidence="15" id="KW-0418">Kinase</keyword>
<dbReference type="Pfam" id="PF13927">
    <property type="entry name" value="Ig_3"/>
    <property type="match status" value="1"/>
</dbReference>
<comment type="caution">
    <text evidence="15">The sequence shown here is derived from an EMBL/GenBank/DDBJ whole genome shotgun (WGS) entry which is preliminary data.</text>
</comment>
<dbReference type="InterPro" id="IPR020635">
    <property type="entry name" value="Tyr_kinase_cat_dom"/>
</dbReference>
<evidence type="ECO:0000259" key="14">
    <source>
        <dbReference type="PROSITE" id="PS50835"/>
    </source>
</evidence>
<evidence type="ECO:0000256" key="6">
    <source>
        <dbReference type="ARBA" id="ARBA00023170"/>
    </source>
</evidence>
<keyword evidence="4 12" id="KW-0472">Membrane</keyword>
<evidence type="ECO:0000256" key="4">
    <source>
        <dbReference type="ARBA" id="ARBA00023136"/>
    </source>
</evidence>
<evidence type="ECO:0000256" key="9">
    <source>
        <dbReference type="PIRSR" id="PIRSR000615-1"/>
    </source>
</evidence>
<dbReference type="InterPro" id="IPR036179">
    <property type="entry name" value="Ig-like_dom_sf"/>
</dbReference>
<dbReference type="SUPFAM" id="SSF56112">
    <property type="entry name" value="Protein kinase-like (PK-like)"/>
    <property type="match status" value="1"/>
</dbReference>
<evidence type="ECO:0000256" key="3">
    <source>
        <dbReference type="ARBA" id="ARBA00022989"/>
    </source>
</evidence>